<dbReference type="Pfam" id="PF00561">
    <property type="entry name" value="Abhydrolase_1"/>
    <property type="match status" value="1"/>
</dbReference>
<name>A0A3N1DBZ9_9ACTN</name>
<comment type="caution">
    <text evidence="4">The sequence shown here is derived from an EMBL/GenBank/DDBJ whole genome shotgun (WGS) entry which is preliminary data.</text>
</comment>
<comment type="similarity">
    <text evidence="1">Belongs to the peptidase S33 family.</text>
</comment>
<dbReference type="Proteomes" id="UP000272400">
    <property type="component" value="Unassembled WGS sequence"/>
</dbReference>
<reference evidence="4 5" key="1">
    <citation type="submission" date="2018-11" db="EMBL/GenBank/DDBJ databases">
        <title>Sequencing the genomes of 1000 actinobacteria strains.</title>
        <authorList>
            <person name="Klenk H.-P."/>
        </authorList>
    </citation>
    <scope>NUCLEOTIDE SEQUENCE [LARGE SCALE GENOMIC DNA]</scope>
    <source>
        <strain evidence="4 5">DSM 44254</strain>
    </source>
</reference>
<dbReference type="GO" id="GO:0004177">
    <property type="term" value="F:aminopeptidase activity"/>
    <property type="evidence" value="ECO:0007669"/>
    <property type="project" value="UniProtKB-EC"/>
</dbReference>
<dbReference type="PANTHER" id="PTHR43248:SF2">
    <property type="entry name" value="PROLYL AMINOPEPTIDASE"/>
    <property type="match status" value="1"/>
</dbReference>
<organism evidence="4 5">
    <name type="scientific">Actinocorallia herbida</name>
    <dbReference type="NCBI Taxonomy" id="58109"/>
    <lineage>
        <taxon>Bacteria</taxon>
        <taxon>Bacillati</taxon>
        <taxon>Actinomycetota</taxon>
        <taxon>Actinomycetes</taxon>
        <taxon>Streptosporangiales</taxon>
        <taxon>Thermomonosporaceae</taxon>
        <taxon>Actinocorallia</taxon>
    </lineage>
</organism>
<proteinExistence type="inferred from homology"/>
<evidence type="ECO:0000313" key="4">
    <source>
        <dbReference type="EMBL" id="ROO91054.1"/>
    </source>
</evidence>
<dbReference type="RefSeq" id="WP_123669922.1">
    <property type="nucleotide sequence ID" value="NZ_RJKE01000001.1"/>
</dbReference>
<dbReference type="Gene3D" id="3.40.50.1820">
    <property type="entry name" value="alpha/beta hydrolase"/>
    <property type="match status" value="1"/>
</dbReference>
<dbReference type="InterPro" id="IPR002410">
    <property type="entry name" value="Peptidase_S33"/>
</dbReference>
<feature type="domain" description="AB hydrolase-1" evidence="3">
    <location>
        <begin position="54"/>
        <end position="218"/>
    </location>
</feature>
<keyword evidence="5" id="KW-1185">Reference proteome</keyword>
<dbReference type="PRINTS" id="PR00793">
    <property type="entry name" value="PROAMNOPTASE"/>
</dbReference>
<evidence type="ECO:0000259" key="3">
    <source>
        <dbReference type="Pfam" id="PF00561"/>
    </source>
</evidence>
<dbReference type="SUPFAM" id="SSF53474">
    <property type="entry name" value="alpha/beta-Hydrolases"/>
    <property type="match status" value="1"/>
</dbReference>
<gene>
    <name evidence="4" type="ORF">EDD29_8799</name>
</gene>
<dbReference type="EMBL" id="RJKE01000001">
    <property type="protein sequence ID" value="ROO91054.1"/>
    <property type="molecule type" value="Genomic_DNA"/>
</dbReference>
<keyword evidence="2 4" id="KW-0378">Hydrolase</keyword>
<sequence>MTEHDQRVIHRHSGYVLIDHLLEVPLDHAAPAGERIALFAREIVAESRENDGLPWLLYLQGGPGHRAPRGLPVWVEAAAQDYRVVLLDQRGTGRSTPLTRQTLAGRPDAAARLRLFRADSIVKDAELLRARLTGGRPWSVLGQSFGGFCATTYLSFAPEGLSEVFITGGLPSLTATADDVYRAAYPRVLAHNEGFFARYPGDEEIALRVADILRTDDVRLPSGERLTVRRFQTAGLGFGTKAEFDDLHYLLEEAFAAPSLLSEVFLRRLEAKLSFAEHPLYALLHEAIYAQGTATDWAADRVRADFPEFDGSAPFRFTGEMIYPWLFAEDASLAPLRDAAHSLAAFTDWPALYDPAALARNTVPVAAAIYADDMYVDRDMSLTTASAIKGLTPWVTPDHAHDGLRESPKVLTHLKSLLHP</sequence>
<dbReference type="InterPro" id="IPR029058">
    <property type="entry name" value="AB_hydrolase_fold"/>
</dbReference>
<evidence type="ECO:0000313" key="5">
    <source>
        <dbReference type="Proteomes" id="UP000272400"/>
    </source>
</evidence>
<dbReference type="OrthoDB" id="9796770at2"/>
<protein>
    <submittedName>
        <fullName evidence="4">Alpha/beta hydrolase family protein</fullName>
    </submittedName>
</protein>
<dbReference type="PANTHER" id="PTHR43248">
    <property type="entry name" value="2-SUCCINYL-6-HYDROXY-2,4-CYCLOHEXADIENE-1-CARBOXYLATE SYNTHASE"/>
    <property type="match status" value="1"/>
</dbReference>
<dbReference type="InterPro" id="IPR051601">
    <property type="entry name" value="Serine_prot/Carboxylest_S33"/>
</dbReference>
<evidence type="ECO:0000256" key="2">
    <source>
        <dbReference type="ARBA" id="ARBA00022801"/>
    </source>
</evidence>
<dbReference type="InterPro" id="IPR000073">
    <property type="entry name" value="AB_hydrolase_1"/>
</dbReference>
<evidence type="ECO:0000256" key="1">
    <source>
        <dbReference type="ARBA" id="ARBA00010088"/>
    </source>
</evidence>
<dbReference type="GO" id="GO:0006508">
    <property type="term" value="P:proteolysis"/>
    <property type="evidence" value="ECO:0007669"/>
    <property type="project" value="InterPro"/>
</dbReference>
<accession>A0A3N1DBZ9</accession>
<dbReference type="AlphaFoldDB" id="A0A3N1DBZ9"/>